<dbReference type="PANTHER" id="PTHR33498:SF1">
    <property type="entry name" value="TRANSPOSASE FOR INSERTION SEQUENCE ELEMENT IS1557"/>
    <property type="match status" value="1"/>
</dbReference>
<dbReference type="EMBL" id="NIBL01000001">
    <property type="protein sequence ID" value="OUZ18476.1"/>
    <property type="molecule type" value="Genomic_DNA"/>
</dbReference>
<evidence type="ECO:0000259" key="1">
    <source>
        <dbReference type="Pfam" id="PF01610"/>
    </source>
</evidence>
<dbReference type="EMBL" id="NIBL01000003">
    <property type="protein sequence ID" value="OUZ14827.1"/>
    <property type="molecule type" value="Genomic_DNA"/>
</dbReference>
<dbReference type="Pfam" id="PF05043">
    <property type="entry name" value="Mga"/>
    <property type="match status" value="1"/>
</dbReference>
<dbReference type="PANTHER" id="PTHR33498">
    <property type="entry name" value="TRANSPOSASE FOR INSERTION SEQUENCE ELEMENT IS1557"/>
    <property type="match status" value="1"/>
</dbReference>
<protein>
    <recommendedName>
        <fullName evidence="7">Transposase</fullName>
    </recommendedName>
</protein>
<feature type="domain" description="Transposase IS204/IS1001/IS1096/IS1165 DDE" evidence="1">
    <location>
        <begin position="180"/>
        <end position="431"/>
    </location>
</feature>
<dbReference type="Proteomes" id="UP000196503">
    <property type="component" value="Unassembled WGS sequence"/>
</dbReference>
<reference evidence="5 6" key="1">
    <citation type="submission" date="2017-05" db="EMBL/GenBank/DDBJ databases">
        <title>The Genome Sequence of Enterococcus faecium 2D5_DIV0622.</title>
        <authorList>
            <consortium name="The Broad Institute Genomics Platform"/>
            <consortium name="The Broad Institute Genomic Center for Infectious Diseases"/>
            <person name="Earl A."/>
            <person name="Manson A."/>
            <person name="Schwartman J."/>
            <person name="Gilmore M."/>
            <person name="Abouelleil A."/>
            <person name="Cao P."/>
            <person name="Chapman S."/>
            <person name="Cusick C."/>
            <person name="Shea T."/>
            <person name="Young S."/>
            <person name="Neafsey D."/>
            <person name="Nusbaum C."/>
            <person name="Birren B."/>
        </authorList>
    </citation>
    <scope>NUCLEOTIDE SEQUENCE [LARGE SCALE GENOMIC DNA]</scope>
    <source>
        <strain evidence="5 6">2D5_DIV0622</strain>
    </source>
</reference>
<dbReference type="InterPro" id="IPR002560">
    <property type="entry name" value="Transposase_DDE"/>
</dbReference>
<dbReference type="Pfam" id="PF01610">
    <property type="entry name" value="DDE_Tnp_ISL3"/>
    <property type="match status" value="1"/>
</dbReference>
<organism evidence="5 6">
    <name type="scientific">Enterococcus cecorum</name>
    <dbReference type="NCBI Taxonomy" id="44008"/>
    <lineage>
        <taxon>Bacteria</taxon>
        <taxon>Bacillati</taxon>
        <taxon>Bacillota</taxon>
        <taxon>Bacilli</taxon>
        <taxon>Lactobacillales</taxon>
        <taxon>Enterococcaceae</taxon>
        <taxon>Enterococcus</taxon>
    </lineage>
</organism>
<proteinExistence type="predicted"/>
<dbReference type="Pfam" id="PF14690">
    <property type="entry name" value="Zn_ribbon_ISL3"/>
    <property type="match status" value="1"/>
</dbReference>
<feature type="domain" description="Transposase IS204/IS1001/IS1096/IS1165 zinc-finger" evidence="3">
    <location>
        <begin position="62"/>
        <end position="108"/>
    </location>
</feature>
<dbReference type="InterPro" id="IPR007737">
    <property type="entry name" value="Mga_HTH"/>
</dbReference>
<feature type="domain" description="Mga helix-turn-helix" evidence="2">
    <location>
        <begin position="123"/>
        <end position="175"/>
    </location>
</feature>
<dbReference type="InterPro" id="IPR047951">
    <property type="entry name" value="Transpos_ISL3"/>
</dbReference>
<evidence type="ECO:0000259" key="2">
    <source>
        <dbReference type="Pfam" id="PF05043"/>
    </source>
</evidence>
<dbReference type="AlphaFoldDB" id="A0A200I0A4"/>
<accession>A0A200I0A4</accession>
<evidence type="ECO:0000313" key="4">
    <source>
        <dbReference type="EMBL" id="OUZ14827.1"/>
    </source>
</evidence>
<evidence type="ECO:0008006" key="7">
    <source>
        <dbReference type="Google" id="ProtNLM"/>
    </source>
</evidence>
<gene>
    <name evidence="5" type="ORF">A5869_000117</name>
    <name evidence="4" type="ORF">A5869_001932</name>
</gene>
<evidence type="ECO:0000313" key="5">
    <source>
        <dbReference type="EMBL" id="OUZ18476.1"/>
    </source>
</evidence>
<evidence type="ECO:0000313" key="6">
    <source>
        <dbReference type="Proteomes" id="UP000196503"/>
    </source>
</evidence>
<dbReference type="NCBIfam" id="NF033550">
    <property type="entry name" value="transpos_ISL3"/>
    <property type="match status" value="1"/>
</dbReference>
<name>A0A200I0A4_9ENTE</name>
<dbReference type="InterPro" id="IPR029261">
    <property type="entry name" value="Transposase_Znf"/>
</dbReference>
<evidence type="ECO:0000259" key="3">
    <source>
        <dbReference type="Pfam" id="PF14690"/>
    </source>
</evidence>
<comment type="caution">
    <text evidence="5">The sequence shown here is derived from an EMBL/GenBank/DDBJ whole genome shotgun (WGS) entry which is preliminary data.</text>
</comment>
<sequence length="453" mass="53277">MMSSLHNIKKTCASTTNLIKNILNIKDKHITFPDYAYAFSNEKIHGVLSKVFSGLLSYPENPHCCSSCGKSGTVIKHTPKASLIQMIPYQNVPTYLRLYKQRYRCKACGQTFSATTNIVDERCYLSNALKFAILHDLKQKCAMTDIAQRYFVSPKSVERILKSYSYELNPYHMQLPECLLIDEFKGPSDCNGKMCFILSDGQSGKIIDILDDRRNFVIKDFFLRFSLESRNRVKYVVMDMNAAYPYVIKEVLPNASIVIDRFHIIQQLTRALNKKRIQVMKALRYKNQRAYNKFKRYWKLLLMPEDHLNFEKYVQYPLFDRRYVTQTEVVDTLLSFDDAFRQCYQIYQELLACFHQKQLDEFFHILHTLPEDLDIAFKKSLKYLIKHTHAIKNALQSPYSNGKLEGKNNLIKVFQRVAFGFRNFSNMRRRIFLYEENWHTKQPTKRNCGEKSA</sequence>